<keyword evidence="3 7" id="KW-0479">Metal-binding</keyword>
<feature type="binding site" evidence="7">
    <location>
        <position position="184"/>
    </location>
    <ligand>
        <name>substrate</name>
    </ligand>
</feature>
<evidence type="ECO:0000256" key="3">
    <source>
        <dbReference type="ARBA" id="ARBA00022723"/>
    </source>
</evidence>
<keyword evidence="2 7" id="KW-0819">tRNA processing</keyword>
<dbReference type="InterPro" id="IPR022450">
    <property type="entry name" value="TsaD"/>
</dbReference>
<dbReference type="InterPro" id="IPR017861">
    <property type="entry name" value="KAE1/TsaD"/>
</dbReference>
<dbReference type="Pfam" id="PF00814">
    <property type="entry name" value="TsaD"/>
    <property type="match status" value="1"/>
</dbReference>
<dbReference type="GO" id="GO:0061711">
    <property type="term" value="F:tRNA N(6)-L-threonylcarbamoyladenine synthase activity"/>
    <property type="evidence" value="ECO:0007669"/>
    <property type="project" value="UniProtKB-EC"/>
</dbReference>
<protein>
    <recommendedName>
        <fullName evidence="7">tRNA N6-adenosine threonylcarbamoyltransferase</fullName>
        <ecNumber evidence="7">2.3.1.234</ecNumber>
    </recommendedName>
    <alternativeName>
        <fullName evidence="7">N6-L-threonylcarbamoyladenine synthase</fullName>
        <shortName evidence="7">t(6)A synthase</shortName>
    </alternativeName>
    <alternativeName>
        <fullName evidence="7">t(6)A37 threonylcarbamoyladenosine biosynthesis protein TsaD</fullName>
    </alternativeName>
    <alternativeName>
        <fullName evidence="7">tRNA threonylcarbamoyladenosine biosynthesis protein TsaD</fullName>
    </alternativeName>
</protein>
<dbReference type="InterPro" id="IPR000905">
    <property type="entry name" value="Gcp-like_dom"/>
</dbReference>
<feature type="binding site" evidence="7">
    <location>
        <position position="270"/>
    </location>
    <ligand>
        <name>substrate</name>
    </ligand>
</feature>
<dbReference type="EC" id="2.3.1.234" evidence="7"/>
<evidence type="ECO:0000256" key="2">
    <source>
        <dbReference type="ARBA" id="ARBA00022694"/>
    </source>
</evidence>
<gene>
    <name evidence="7 9" type="primary">tsaD</name>
    <name evidence="9" type="ORF">MMH89_01895</name>
</gene>
<comment type="function">
    <text evidence="7">Required for the formation of a threonylcarbamoyl group on adenosine at position 37 (t(6)A37) in tRNAs that read codons beginning with adenine. Is involved in the transfer of the threonylcarbamoyl moiety of threonylcarbamoyl-AMP (TC-AMP) to the N6 group of A37, together with TsaE and TsaB. TsaD likely plays a direct catalytic role in this reaction.</text>
</comment>
<comment type="cofactor">
    <cofactor evidence="7">
        <name>Fe(2+)</name>
        <dbReference type="ChEBI" id="CHEBI:29033"/>
    </cofactor>
    <text evidence="7">Binds 1 Fe(2+) ion per subunit.</text>
</comment>
<keyword evidence="10" id="KW-1185">Reference proteome</keyword>
<accession>A0ABY5DK82</accession>
<evidence type="ECO:0000256" key="4">
    <source>
        <dbReference type="ARBA" id="ARBA00023004"/>
    </source>
</evidence>
<comment type="subcellular location">
    <subcellularLocation>
        <location evidence="7">Cytoplasm</location>
    </subcellularLocation>
</comment>
<dbReference type="PANTHER" id="PTHR11735:SF6">
    <property type="entry name" value="TRNA N6-ADENOSINE THREONYLCARBAMOYLTRANSFERASE, MITOCHONDRIAL"/>
    <property type="match status" value="1"/>
</dbReference>
<dbReference type="InterPro" id="IPR043129">
    <property type="entry name" value="ATPase_NBD"/>
</dbReference>
<feature type="binding site" evidence="7">
    <location>
        <position position="167"/>
    </location>
    <ligand>
        <name>substrate</name>
    </ligand>
</feature>
<reference evidence="9 10" key="1">
    <citation type="journal article" date="2022" name="Nat. Microbiol.">
        <title>The microbiome of a bacterivorous marine choanoflagellate contains a resource-demanding obligate bacterial associate.</title>
        <authorList>
            <person name="Needham D.M."/>
            <person name="Poirier C."/>
            <person name="Bachy C."/>
            <person name="George E.E."/>
            <person name="Wilken S."/>
            <person name="Yung C.C.M."/>
            <person name="Limardo A.J."/>
            <person name="Morando M."/>
            <person name="Sudek L."/>
            <person name="Malmstrom R.R."/>
            <person name="Keeling P.J."/>
            <person name="Santoro A.E."/>
            <person name="Worden A.Z."/>
        </authorList>
    </citation>
    <scope>NUCLEOTIDE SEQUENCE [LARGE SCALE GENOMIC DNA]</scope>
    <source>
        <strain evidence="9 10">Comchoano-1</strain>
    </source>
</reference>
<feature type="binding site" evidence="7">
    <location>
        <position position="295"/>
    </location>
    <ligand>
        <name>Fe cation</name>
        <dbReference type="ChEBI" id="CHEBI:24875"/>
    </ligand>
</feature>
<feature type="binding site" evidence="7">
    <location>
        <begin position="134"/>
        <end position="138"/>
    </location>
    <ligand>
        <name>substrate</name>
    </ligand>
</feature>
<evidence type="ECO:0000256" key="1">
    <source>
        <dbReference type="ARBA" id="ARBA00022679"/>
    </source>
</evidence>
<dbReference type="SUPFAM" id="SSF53067">
    <property type="entry name" value="Actin-like ATPase domain"/>
    <property type="match status" value="1"/>
</dbReference>
<dbReference type="Gene3D" id="3.30.420.40">
    <property type="match status" value="2"/>
</dbReference>
<feature type="domain" description="Gcp-like" evidence="8">
    <location>
        <begin position="24"/>
        <end position="302"/>
    </location>
</feature>
<evidence type="ECO:0000256" key="5">
    <source>
        <dbReference type="ARBA" id="ARBA00023315"/>
    </source>
</evidence>
<keyword evidence="1 7" id="KW-0808">Transferase</keyword>
<organism evidence="9 10">
    <name type="scientific">Candidatus Comchoanobacter bicostacola</name>
    <dbReference type="NCBI Taxonomy" id="2919598"/>
    <lineage>
        <taxon>Bacteria</taxon>
        <taxon>Pseudomonadati</taxon>
        <taxon>Pseudomonadota</taxon>
        <taxon>Gammaproteobacteria</taxon>
        <taxon>Candidatus Comchoanobacterales</taxon>
        <taxon>Candidatus Comchoanobacteraceae</taxon>
        <taxon>Candidatus Comchoanobacter</taxon>
    </lineage>
</organism>
<keyword evidence="7" id="KW-0963">Cytoplasm</keyword>
<feature type="binding site" evidence="7">
    <location>
        <position position="111"/>
    </location>
    <ligand>
        <name>Fe cation</name>
        <dbReference type="ChEBI" id="CHEBI:24875"/>
    </ligand>
</feature>
<name>A0ABY5DK82_9GAMM</name>
<dbReference type="EMBL" id="CP092900">
    <property type="protein sequence ID" value="UTC24901.1"/>
    <property type="molecule type" value="Genomic_DNA"/>
</dbReference>
<dbReference type="Proteomes" id="UP001055955">
    <property type="component" value="Chromosome"/>
</dbReference>
<dbReference type="PRINTS" id="PR00789">
    <property type="entry name" value="OSIALOPTASE"/>
</dbReference>
<sequence>MEPIVLGIETSCDETAVAIYSKGKLLANIIHSQEQHNEYGGVVPELAAREHLTLLPLVLNKALKEARITPDQLTHIACTSGPGLIGALLVGTNFASGFAKGLNIPLIPINHLEAHLAAPFIGEAFPNEPFITLLISGGHTQIILTHQLGQHQLLGETLDDAAGEAFDKTAKILGLSYPGGPEIEQLAQTTETAYPLPRALLRRKDCMMSFSGVKTAARQAYENAPSEALKAEIANGLQQCIAEQLYRKLALALDEHPVNKLIVSGGVSANSYIRNRLSQSNVAQVLYPEKEHCTDNAAMIAYLGYLRRNSHEPFLVRARWPLESLTPPNKA</sequence>
<evidence type="ECO:0000313" key="10">
    <source>
        <dbReference type="Proteomes" id="UP001055955"/>
    </source>
</evidence>
<comment type="similarity">
    <text evidence="7">Belongs to the KAE1 / TsaD family.</text>
</comment>
<feature type="binding site" evidence="7">
    <location>
        <position position="180"/>
    </location>
    <ligand>
        <name>substrate</name>
    </ligand>
</feature>
<evidence type="ECO:0000256" key="7">
    <source>
        <dbReference type="HAMAP-Rule" id="MF_01445"/>
    </source>
</evidence>
<feature type="binding site" evidence="7">
    <location>
        <position position="115"/>
    </location>
    <ligand>
        <name>Fe cation</name>
        <dbReference type="ChEBI" id="CHEBI:24875"/>
    </ligand>
</feature>
<dbReference type="HAMAP" id="MF_01445">
    <property type="entry name" value="TsaD"/>
    <property type="match status" value="1"/>
</dbReference>
<dbReference type="NCBIfam" id="TIGR00329">
    <property type="entry name" value="gcp_kae1"/>
    <property type="match status" value="1"/>
</dbReference>
<evidence type="ECO:0000313" key="9">
    <source>
        <dbReference type="EMBL" id="UTC24901.1"/>
    </source>
</evidence>
<dbReference type="CDD" id="cd24133">
    <property type="entry name" value="ASKHA_NBD_TsaD_bac"/>
    <property type="match status" value="1"/>
</dbReference>
<keyword evidence="5 7" id="KW-0012">Acyltransferase</keyword>
<evidence type="ECO:0000259" key="8">
    <source>
        <dbReference type="Pfam" id="PF00814"/>
    </source>
</evidence>
<keyword evidence="4 7" id="KW-0408">Iron</keyword>
<dbReference type="RefSeq" id="WP_258568690.1">
    <property type="nucleotide sequence ID" value="NZ_CP092900.1"/>
</dbReference>
<evidence type="ECO:0000256" key="6">
    <source>
        <dbReference type="ARBA" id="ARBA00048117"/>
    </source>
</evidence>
<proteinExistence type="inferred from homology"/>
<dbReference type="PANTHER" id="PTHR11735">
    <property type="entry name" value="TRNA N6-ADENOSINE THREONYLCARBAMOYLTRANSFERASE"/>
    <property type="match status" value="1"/>
</dbReference>
<comment type="catalytic activity">
    <reaction evidence="6 7">
        <text>L-threonylcarbamoyladenylate + adenosine(37) in tRNA = N(6)-L-threonylcarbamoyladenosine(37) in tRNA + AMP + H(+)</text>
        <dbReference type="Rhea" id="RHEA:37059"/>
        <dbReference type="Rhea" id="RHEA-COMP:10162"/>
        <dbReference type="Rhea" id="RHEA-COMP:10163"/>
        <dbReference type="ChEBI" id="CHEBI:15378"/>
        <dbReference type="ChEBI" id="CHEBI:73682"/>
        <dbReference type="ChEBI" id="CHEBI:74411"/>
        <dbReference type="ChEBI" id="CHEBI:74418"/>
        <dbReference type="ChEBI" id="CHEBI:456215"/>
        <dbReference type="EC" id="2.3.1.234"/>
    </reaction>
</comment>
<dbReference type="NCBIfam" id="TIGR03723">
    <property type="entry name" value="T6A_TsaD_YgjD"/>
    <property type="match status" value="1"/>
</dbReference>